<dbReference type="AlphaFoldDB" id="A0A7G1GBW3"/>
<keyword evidence="12" id="KW-1003">Cell membrane</keyword>
<dbReference type="InParanoid" id="A0A7G1GBW3"/>
<proteinExistence type="inferred from homology"/>
<dbReference type="Pfam" id="PF00430">
    <property type="entry name" value="ATP-synt_B"/>
    <property type="match status" value="1"/>
</dbReference>
<dbReference type="GO" id="GO:0046933">
    <property type="term" value="F:proton-transporting ATP synthase activity, rotational mechanism"/>
    <property type="evidence" value="ECO:0007669"/>
    <property type="project" value="UniProtKB-UniRule"/>
</dbReference>
<gene>
    <name evidence="12" type="primary">atpF</name>
    <name evidence="15" type="ORF">OSSY52_21730</name>
</gene>
<evidence type="ECO:0000256" key="3">
    <source>
        <dbReference type="ARBA" id="ARBA00022547"/>
    </source>
</evidence>
<evidence type="ECO:0000256" key="11">
    <source>
        <dbReference type="ARBA" id="ARBA00037847"/>
    </source>
</evidence>
<comment type="similarity">
    <text evidence="1 12 13">Belongs to the ATPase B chain family.</text>
</comment>
<keyword evidence="2 12" id="KW-0813">Transport</keyword>
<evidence type="ECO:0000256" key="5">
    <source>
        <dbReference type="ARBA" id="ARBA00022781"/>
    </source>
</evidence>
<comment type="function">
    <text evidence="12">Component of the F(0) channel, it forms part of the peripheral stalk, linking F(1) to F(0).</text>
</comment>
<keyword evidence="6 12" id="KW-1133">Transmembrane helix</keyword>
<dbReference type="PANTHER" id="PTHR33445">
    <property type="entry name" value="ATP SYNTHASE SUBUNIT B', CHLOROPLASTIC"/>
    <property type="match status" value="1"/>
</dbReference>
<keyword evidence="16" id="KW-1185">Reference proteome</keyword>
<name>A0A7G1GBW3_9BACT</name>
<keyword evidence="14" id="KW-0175">Coiled coil</keyword>
<dbReference type="KEGG" id="ocy:OSSY52_21730"/>
<evidence type="ECO:0000256" key="12">
    <source>
        <dbReference type="HAMAP-Rule" id="MF_01398"/>
    </source>
</evidence>
<evidence type="ECO:0000256" key="6">
    <source>
        <dbReference type="ARBA" id="ARBA00022989"/>
    </source>
</evidence>
<keyword evidence="8 12" id="KW-0472">Membrane</keyword>
<keyword evidence="7 12" id="KW-0406">Ion transport</keyword>
<protein>
    <recommendedName>
        <fullName evidence="12">ATP synthase subunit b</fullName>
    </recommendedName>
    <alternativeName>
        <fullName evidence="12">ATP synthase F(0) sector subunit b</fullName>
    </alternativeName>
    <alternativeName>
        <fullName evidence="12">ATPase subunit I</fullName>
    </alternativeName>
    <alternativeName>
        <fullName evidence="12">F-type ATPase subunit b</fullName>
        <shortName evidence="12">F-ATPase subunit b</shortName>
    </alternativeName>
</protein>
<evidence type="ECO:0000256" key="9">
    <source>
        <dbReference type="ARBA" id="ARBA00023310"/>
    </source>
</evidence>
<evidence type="ECO:0000256" key="4">
    <source>
        <dbReference type="ARBA" id="ARBA00022692"/>
    </source>
</evidence>
<dbReference type="NCBIfam" id="TIGR01144">
    <property type="entry name" value="ATP_synt_b"/>
    <property type="match status" value="1"/>
</dbReference>
<dbReference type="CDD" id="cd06503">
    <property type="entry name" value="ATP-synt_Fo_b"/>
    <property type="match status" value="1"/>
</dbReference>
<comment type="function">
    <text evidence="10 12">F(1)F(0) ATP synthase produces ATP from ADP in the presence of a proton or sodium gradient. F-type ATPases consist of two structural domains, F(1) containing the extramembraneous catalytic core and F(0) containing the membrane proton channel, linked together by a central stalk and a peripheral stalk. During catalysis, ATP synthesis in the catalytic domain of F(1) is coupled via a rotary mechanism of the central stalk subunits to proton translocation.</text>
</comment>
<feature type="coiled-coil region" evidence="14">
    <location>
        <begin position="31"/>
        <end position="123"/>
    </location>
</feature>
<evidence type="ECO:0000256" key="10">
    <source>
        <dbReference type="ARBA" id="ARBA00025198"/>
    </source>
</evidence>
<dbReference type="FunCoup" id="A0A7G1GBW3">
    <property type="interactions" value="71"/>
</dbReference>
<comment type="subcellular location">
    <subcellularLocation>
        <location evidence="12">Cell membrane</location>
        <topology evidence="12">Single-pass membrane protein</topology>
    </subcellularLocation>
    <subcellularLocation>
        <location evidence="11">Endomembrane system</location>
        <topology evidence="11">Single-pass membrane protein</topology>
    </subcellularLocation>
</comment>
<dbReference type="PANTHER" id="PTHR33445:SF2">
    <property type="entry name" value="ATP SYNTHASE SUBUNIT B', CHLOROPLASTIC"/>
    <property type="match status" value="1"/>
</dbReference>
<dbReference type="Proteomes" id="UP000516361">
    <property type="component" value="Chromosome"/>
</dbReference>
<evidence type="ECO:0000256" key="14">
    <source>
        <dbReference type="SAM" id="Coils"/>
    </source>
</evidence>
<keyword evidence="4 12" id="KW-0812">Transmembrane</keyword>
<dbReference type="EMBL" id="AP018712">
    <property type="protein sequence ID" value="BBE32032.1"/>
    <property type="molecule type" value="Genomic_DNA"/>
</dbReference>
<keyword evidence="9 12" id="KW-0066">ATP synthesis</keyword>
<evidence type="ECO:0000313" key="15">
    <source>
        <dbReference type="EMBL" id="BBE32032.1"/>
    </source>
</evidence>
<feature type="transmembrane region" description="Helical" evidence="12">
    <location>
        <begin position="6"/>
        <end position="27"/>
    </location>
</feature>
<dbReference type="InterPro" id="IPR002146">
    <property type="entry name" value="ATP_synth_b/b'su_bac/chlpt"/>
</dbReference>
<dbReference type="InterPro" id="IPR050059">
    <property type="entry name" value="ATP_synthase_B_chain"/>
</dbReference>
<evidence type="ECO:0000256" key="2">
    <source>
        <dbReference type="ARBA" id="ARBA00022448"/>
    </source>
</evidence>
<accession>A0A7G1GBW3</accession>
<dbReference type="GO" id="GO:0045259">
    <property type="term" value="C:proton-transporting ATP synthase complex"/>
    <property type="evidence" value="ECO:0007669"/>
    <property type="project" value="UniProtKB-KW"/>
</dbReference>
<dbReference type="RefSeq" id="WP_190614890.1">
    <property type="nucleotide sequence ID" value="NZ_AP018712.1"/>
</dbReference>
<evidence type="ECO:0000256" key="13">
    <source>
        <dbReference type="RuleBase" id="RU003848"/>
    </source>
</evidence>
<evidence type="ECO:0000256" key="7">
    <source>
        <dbReference type="ARBA" id="ARBA00023065"/>
    </source>
</evidence>
<evidence type="ECO:0000256" key="8">
    <source>
        <dbReference type="ARBA" id="ARBA00023136"/>
    </source>
</evidence>
<reference evidence="15 16" key="1">
    <citation type="submission" date="2018-06" db="EMBL/GenBank/DDBJ databases">
        <title>Genome sequencing of Oceanotoga sp. sy52.</title>
        <authorList>
            <person name="Mori K."/>
        </authorList>
    </citation>
    <scope>NUCLEOTIDE SEQUENCE [LARGE SCALE GENOMIC DNA]</scope>
    <source>
        <strain evidence="16">sy52</strain>
    </source>
</reference>
<organism evidence="15 16">
    <name type="scientific">Tepiditoga spiralis</name>
    <dbReference type="NCBI Taxonomy" id="2108365"/>
    <lineage>
        <taxon>Bacteria</taxon>
        <taxon>Thermotogati</taxon>
        <taxon>Thermotogota</taxon>
        <taxon>Thermotogae</taxon>
        <taxon>Petrotogales</taxon>
        <taxon>Petrotogaceae</taxon>
        <taxon>Tepiditoga</taxon>
    </lineage>
</organism>
<keyword evidence="3 12" id="KW-0138">CF(0)</keyword>
<dbReference type="GO" id="GO:0046961">
    <property type="term" value="F:proton-transporting ATPase activity, rotational mechanism"/>
    <property type="evidence" value="ECO:0007669"/>
    <property type="project" value="TreeGrafter"/>
</dbReference>
<keyword evidence="5 12" id="KW-0375">Hydrogen ion transport</keyword>
<comment type="subunit">
    <text evidence="12">F-type ATPases have 2 components, F(1) - the catalytic core - and F(0) - the membrane proton channel. F(1) has five subunits: alpha(3), beta(3), gamma(1), delta(1), epsilon(1). F(0) has three main subunits: a(1), b(2) and c(10-14). The alpha and beta chains form an alternating ring which encloses part of the gamma chain. F(1) is attached to F(0) by a central stalk formed by the gamma and epsilon chains, while a peripheral stalk is formed by the delta and b chains.</text>
</comment>
<dbReference type="GO" id="GO:0005886">
    <property type="term" value="C:plasma membrane"/>
    <property type="evidence" value="ECO:0007669"/>
    <property type="project" value="UniProtKB-SubCell"/>
</dbReference>
<evidence type="ECO:0000313" key="16">
    <source>
        <dbReference type="Proteomes" id="UP000516361"/>
    </source>
</evidence>
<dbReference type="GO" id="GO:0012505">
    <property type="term" value="C:endomembrane system"/>
    <property type="evidence" value="ECO:0007669"/>
    <property type="project" value="UniProtKB-SubCell"/>
</dbReference>
<sequence>MLSFNMTSIVNLIGFTAFMITLYYMLYKPYFEMTDKRRAEIEKNLNEAEKLRIDAQEKKKLSEEELLKVREQRESLIKNAEMEAKKIVESAKEIAEKEKGNIIKKAEMEANEIKEKAMKEMQSKVVSLSIAISGMILKEQLDKQANQKMVQRAIDLFEKRGENL</sequence>
<dbReference type="InterPro" id="IPR005864">
    <property type="entry name" value="ATP_synth_F0_bsu_bac"/>
</dbReference>
<dbReference type="HAMAP" id="MF_01398">
    <property type="entry name" value="ATP_synth_b_bprime"/>
    <property type="match status" value="1"/>
</dbReference>
<evidence type="ECO:0000256" key="1">
    <source>
        <dbReference type="ARBA" id="ARBA00005513"/>
    </source>
</evidence>